<evidence type="ECO:0000256" key="7">
    <source>
        <dbReference type="SAM" id="MobiDB-lite"/>
    </source>
</evidence>
<sequence length="499" mass="55719">MDNGYHSIINSLIFRQVEKIAELLGLKDCLDTLVCRLSGGEKKRLSIAVELVTNPPIMFFDEPTSNLDSSASRVVLQHLRWLANGGRTVICVVHQPSSHLFSMFDDLLALCAGEILYQGPASNLVPFFASLGFHCPEFYNPSDFVIEVACREHGDNLNKLLSASRSRWKEEKPSIASKDAGPEENGGPTDALLPTSKEITIEVSEKGVPIVSFENDKYGPRSSLKTQLSVLLWRTSICTYRNLYLAQLTLFGHLFVGLLLGGIFYDIGGDAFKAVSNAGCLFFFLLFLFFANSMPTVQTYPIEMPVIVRQYRNGWFSLRTYFIAKSIADIPMQLLSPSLFLVAAYYLTGQPLQSDRILMVWMICVAYTAVAQGIGLVFGAAFDVDFAVFLVPLITIPMLLFSGFFVHLDALPSFISGLSYVSHSRYAYEGTMQAVYGFNRTSLSCSEAYCYFRLPEKLLDEMNLNDVSYWMDLGALLIFLLLIKIALYMVLLRKVSPSQ</sequence>
<accession>A0A8K0JTB3</accession>
<keyword evidence="3" id="KW-0813">Transport</keyword>
<dbReference type="SUPFAM" id="SSF52540">
    <property type="entry name" value="P-loop containing nucleoside triphosphate hydrolases"/>
    <property type="match status" value="1"/>
</dbReference>
<comment type="subcellular location">
    <subcellularLocation>
        <location evidence="1">Membrane</location>
        <topology evidence="1">Multi-pass membrane protein</topology>
    </subcellularLocation>
</comment>
<dbReference type="GO" id="GO:0005886">
    <property type="term" value="C:plasma membrane"/>
    <property type="evidence" value="ECO:0007669"/>
    <property type="project" value="TreeGrafter"/>
</dbReference>
<dbReference type="GO" id="GO:0016887">
    <property type="term" value="F:ATP hydrolysis activity"/>
    <property type="evidence" value="ECO:0007669"/>
    <property type="project" value="InterPro"/>
</dbReference>
<evidence type="ECO:0000256" key="4">
    <source>
        <dbReference type="ARBA" id="ARBA00022692"/>
    </source>
</evidence>
<feature type="transmembrane region" description="Helical" evidence="8">
    <location>
        <begin position="359"/>
        <end position="379"/>
    </location>
</feature>
<dbReference type="InterPro" id="IPR027417">
    <property type="entry name" value="P-loop_NTPase"/>
</dbReference>
<gene>
    <name evidence="12" type="ORF">J437_LFUL000500</name>
</gene>
<dbReference type="Proteomes" id="UP000792457">
    <property type="component" value="Unassembled WGS sequence"/>
</dbReference>
<keyword evidence="5 8" id="KW-1133">Transmembrane helix</keyword>
<keyword evidence="4 8" id="KW-0812">Transmembrane</keyword>
<evidence type="ECO:0000259" key="10">
    <source>
        <dbReference type="Pfam" id="PF01061"/>
    </source>
</evidence>
<comment type="similarity">
    <text evidence="2">Belongs to the ABC transporter superfamily. ABCG family. Eye pigment precursor importer (TC 3.A.1.204) subfamily.</text>
</comment>
<keyword evidence="6 8" id="KW-0472">Membrane</keyword>
<dbReference type="Pfam" id="PF19055">
    <property type="entry name" value="ABC2_membrane_7"/>
    <property type="match status" value="1"/>
</dbReference>
<dbReference type="InterPro" id="IPR050352">
    <property type="entry name" value="ABCG_transporters"/>
</dbReference>
<organism evidence="12 13">
    <name type="scientific">Ladona fulva</name>
    <name type="common">Scarce chaser dragonfly</name>
    <name type="synonym">Libellula fulva</name>
    <dbReference type="NCBI Taxonomy" id="123851"/>
    <lineage>
        <taxon>Eukaryota</taxon>
        <taxon>Metazoa</taxon>
        <taxon>Ecdysozoa</taxon>
        <taxon>Arthropoda</taxon>
        <taxon>Hexapoda</taxon>
        <taxon>Insecta</taxon>
        <taxon>Pterygota</taxon>
        <taxon>Palaeoptera</taxon>
        <taxon>Odonata</taxon>
        <taxon>Epiprocta</taxon>
        <taxon>Anisoptera</taxon>
        <taxon>Libelluloidea</taxon>
        <taxon>Libellulidae</taxon>
        <taxon>Ladona</taxon>
    </lineage>
</organism>
<dbReference type="Pfam" id="PF01061">
    <property type="entry name" value="ABC2_membrane"/>
    <property type="match status" value="1"/>
</dbReference>
<dbReference type="AlphaFoldDB" id="A0A8K0JTB3"/>
<feature type="transmembrane region" description="Helical" evidence="8">
    <location>
        <begin position="469"/>
        <end position="491"/>
    </location>
</feature>
<feature type="transmembrane region" description="Helical" evidence="8">
    <location>
        <begin position="386"/>
        <end position="408"/>
    </location>
</feature>
<evidence type="ECO:0000256" key="6">
    <source>
        <dbReference type="ARBA" id="ARBA00023136"/>
    </source>
</evidence>
<protein>
    <submittedName>
        <fullName evidence="12">Uncharacterized protein</fullName>
    </submittedName>
</protein>
<dbReference type="InterPro" id="IPR043926">
    <property type="entry name" value="ABCG_dom"/>
</dbReference>
<proteinExistence type="inferred from homology"/>
<reference evidence="12" key="2">
    <citation type="submission" date="2017-10" db="EMBL/GenBank/DDBJ databases">
        <title>Ladona fulva Genome sequencing and assembly.</title>
        <authorList>
            <person name="Murali S."/>
            <person name="Richards S."/>
            <person name="Bandaranaike D."/>
            <person name="Bellair M."/>
            <person name="Blankenburg K."/>
            <person name="Chao H."/>
            <person name="Dinh H."/>
            <person name="Doddapaneni H."/>
            <person name="Dugan-Rocha S."/>
            <person name="Elkadiri S."/>
            <person name="Gnanaolivu R."/>
            <person name="Hernandez B."/>
            <person name="Skinner E."/>
            <person name="Javaid M."/>
            <person name="Lee S."/>
            <person name="Li M."/>
            <person name="Ming W."/>
            <person name="Munidasa M."/>
            <person name="Muniz J."/>
            <person name="Nguyen L."/>
            <person name="Hughes D."/>
            <person name="Osuji N."/>
            <person name="Pu L.-L."/>
            <person name="Puazo M."/>
            <person name="Qu C."/>
            <person name="Quiroz J."/>
            <person name="Raj R."/>
            <person name="Weissenberger G."/>
            <person name="Xin Y."/>
            <person name="Zou X."/>
            <person name="Han Y."/>
            <person name="Worley K."/>
            <person name="Muzny D."/>
            <person name="Gibbs R."/>
        </authorList>
    </citation>
    <scope>NUCLEOTIDE SEQUENCE</scope>
    <source>
        <strain evidence="12">Sampled in the wild</strain>
    </source>
</reference>
<dbReference type="EMBL" id="KZ308122">
    <property type="protein sequence ID" value="KAG8222056.1"/>
    <property type="molecule type" value="Genomic_DNA"/>
</dbReference>
<dbReference type="OrthoDB" id="66620at2759"/>
<evidence type="ECO:0000256" key="1">
    <source>
        <dbReference type="ARBA" id="ARBA00004141"/>
    </source>
</evidence>
<feature type="transmembrane region" description="Helical" evidence="8">
    <location>
        <begin position="243"/>
        <end position="265"/>
    </location>
</feature>
<evidence type="ECO:0000256" key="5">
    <source>
        <dbReference type="ARBA" id="ARBA00022989"/>
    </source>
</evidence>
<evidence type="ECO:0000313" key="13">
    <source>
        <dbReference type="Proteomes" id="UP000792457"/>
    </source>
</evidence>
<dbReference type="PANTHER" id="PTHR48041">
    <property type="entry name" value="ABC TRANSPORTER G FAMILY MEMBER 28"/>
    <property type="match status" value="1"/>
</dbReference>
<keyword evidence="13" id="KW-1185">Reference proteome</keyword>
<evidence type="ECO:0000259" key="9">
    <source>
        <dbReference type="Pfam" id="PF00005"/>
    </source>
</evidence>
<evidence type="ECO:0000256" key="8">
    <source>
        <dbReference type="SAM" id="Phobius"/>
    </source>
</evidence>
<feature type="transmembrane region" description="Helical" evidence="8">
    <location>
        <begin position="271"/>
        <end position="291"/>
    </location>
</feature>
<dbReference type="PANTHER" id="PTHR48041:SF118">
    <property type="entry name" value="ATP-BINDING CASSETTE TRANSPORTER (ABC TRANSPORTER) FAMILY G MEMBER 16"/>
    <property type="match status" value="1"/>
</dbReference>
<feature type="domain" description="ABC transporter" evidence="9">
    <location>
        <begin position="15"/>
        <end position="65"/>
    </location>
</feature>
<dbReference type="InterPro" id="IPR013525">
    <property type="entry name" value="ABC2_TM"/>
</dbReference>
<comment type="caution">
    <text evidence="12">The sequence shown here is derived from an EMBL/GenBank/DDBJ whole genome shotgun (WGS) entry which is preliminary data.</text>
</comment>
<evidence type="ECO:0000259" key="11">
    <source>
        <dbReference type="Pfam" id="PF19055"/>
    </source>
</evidence>
<dbReference type="Pfam" id="PF00005">
    <property type="entry name" value="ABC_tran"/>
    <property type="match status" value="1"/>
</dbReference>
<dbReference type="GO" id="GO:0005524">
    <property type="term" value="F:ATP binding"/>
    <property type="evidence" value="ECO:0007669"/>
    <property type="project" value="InterPro"/>
</dbReference>
<feature type="domain" description="ABC transporter family G" evidence="11">
    <location>
        <begin position="94"/>
        <end position="148"/>
    </location>
</feature>
<evidence type="ECO:0000256" key="3">
    <source>
        <dbReference type="ARBA" id="ARBA00022448"/>
    </source>
</evidence>
<feature type="domain" description="ABC-2 type transporter transmembrane" evidence="10">
    <location>
        <begin position="226"/>
        <end position="435"/>
    </location>
</feature>
<reference evidence="12" key="1">
    <citation type="submission" date="2013-04" db="EMBL/GenBank/DDBJ databases">
        <authorList>
            <person name="Qu J."/>
            <person name="Murali S.C."/>
            <person name="Bandaranaike D."/>
            <person name="Bellair M."/>
            <person name="Blankenburg K."/>
            <person name="Chao H."/>
            <person name="Dinh H."/>
            <person name="Doddapaneni H."/>
            <person name="Downs B."/>
            <person name="Dugan-Rocha S."/>
            <person name="Elkadiri S."/>
            <person name="Gnanaolivu R.D."/>
            <person name="Hernandez B."/>
            <person name="Javaid M."/>
            <person name="Jayaseelan J.C."/>
            <person name="Lee S."/>
            <person name="Li M."/>
            <person name="Ming W."/>
            <person name="Munidasa M."/>
            <person name="Muniz J."/>
            <person name="Nguyen L."/>
            <person name="Ongeri F."/>
            <person name="Osuji N."/>
            <person name="Pu L.-L."/>
            <person name="Puazo M."/>
            <person name="Qu C."/>
            <person name="Quiroz J."/>
            <person name="Raj R."/>
            <person name="Weissenberger G."/>
            <person name="Xin Y."/>
            <person name="Zou X."/>
            <person name="Han Y."/>
            <person name="Richards S."/>
            <person name="Worley K."/>
            <person name="Muzny D."/>
            <person name="Gibbs R."/>
        </authorList>
    </citation>
    <scope>NUCLEOTIDE SEQUENCE</scope>
    <source>
        <strain evidence="12">Sampled in the wild</strain>
    </source>
</reference>
<dbReference type="InterPro" id="IPR003439">
    <property type="entry name" value="ABC_transporter-like_ATP-bd"/>
</dbReference>
<dbReference type="Gene3D" id="3.40.50.300">
    <property type="entry name" value="P-loop containing nucleotide triphosphate hydrolases"/>
    <property type="match status" value="1"/>
</dbReference>
<name>A0A8K0JTB3_LADFU</name>
<evidence type="ECO:0000256" key="2">
    <source>
        <dbReference type="ARBA" id="ARBA00005814"/>
    </source>
</evidence>
<dbReference type="GO" id="GO:0140359">
    <property type="term" value="F:ABC-type transporter activity"/>
    <property type="evidence" value="ECO:0007669"/>
    <property type="project" value="InterPro"/>
</dbReference>
<feature type="region of interest" description="Disordered" evidence="7">
    <location>
        <begin position="171"/>
        <end position="192"/>
    </location>
</feature>
<evidence type="ECO:0000313" key="12">
    <source>
        <dbReference type="EMBL" id="KAG8222056.1"/>
    </source>
</evidence>